<evidence type="ECO:0000259" key="12">
    <source>
        <dbReference type="PROSITE" id="PS50808"/>
    </source>
</evidence>
<dbReference type="InterPro" id="IPR025525">
    <property type="entry name" value="hAT-like_transposase_RNase-H"/>
</dbReference>
<keyword evidence="11" id="KW-0175">Coiled coil</keyword>
<dbReference type="Proteomes" id="UP001237642">
    <property type="component" value="Unassembled WGS sequence"/>
</dbReference>
<evidence type="ECO:0000256" key="10">
    <source>
        <dbReference type="PROSITE-ProRule" id="PRU00027"/>
    </source>
</evidence>
<evidence type="ECO:0000256" key="9">
    <source>
        <dbReference type="ARBA" id="ARBA00023242"/>
    </source>
</evidence>
<dbReference type="InterPro" id="IPR052035">
    <property type="entry name" value="ZnF_BED_domain_contain"/>
</dbReference>
<keyword evidence="5" id="KW-0862">Zinc</keyword>
<evidence type="ECO:0000256" key="5">
    <source>
        <dbReference type="ARBA" id="ARBA00022833"/>
    </source>
</evidence>
<reference evidence="13" key="2">
    <citation type="submission" date="2023-05" db="EMBL/GenBank/DDBJ databases">
        <authorList>
            <person name="Schelkunov M.I."/>
        </authorList>
    </citation>
    <scope>NUCLEOTIDE SEQUENCE</scope>
    <source>
        <strain evidence="13">Hsosn_3</strain>
        <tissue evidence="13">Leaf</tissue>
    </source>
</reference>
<evidence type="ECO:0000256" key="3">
    <source>
        <dbReference type="ARBA" id="ARBA00022723"/>
    </source>
</evidence>
<evidence type="ECO:0000256" key="2">
    <source>
        <dbReference type="ARBA" id="ARBA00011738"/>
    </source>
</evidence>
<dbReference type="SMART" id="SM00614">
    <property type="entry name" value="ZnF_BED"/>
    <property type="match status" value="1"/>
</dbReference>
<dbReference type="PROSITE" id="PS50808">
    <property type="entry name" value="ZF_BED"/>
    <property type="match status" value="1"/>
</dbReference>
<dbReference type="SUPFAM" id="SSF53098">
    <property type="entry name" value="Ribonuclease H-like"/>
    <property type="match status" value="1"/>
</dbReference>
<comment type="caution">
    <text evidence="13">The sequence shown here is derived from an EMBL/GenBank/DDBJ whole genome shotgun (WGS) entry which is preliminary data.</text>
</comment>
<dbReference type="Pfam" id="PF14372">
    <property type="entry name" value="hAT-like_RNase-H"/>
    <property type="match status" value="1"/>
</dbReference>
<protein>
    <submittedName>
        <fullName evidence="13">Zinc finger BED domain-containing protein DAYSLEEPER-like</fullName>
    </submittedName>
</protein>
<dbReference type="GO" id="GO:0003677">
    <property type="term" value="F:DNA binding"/>
    <property type="evidence" value="ECO:0007669"/>
    <property type="project" value="UniProtKB-KW"/>
</dbReference>
<feature type="coiled-coil region" evidence="11">
    <location>
        <begin position="7"/>
        <end position="55"/>
    </location>
</feature>
<keyword evidence="3" id="KW-0479">Metal-binding</keyword>
<dbReference type="SUPFAM" id="SSF57667">
    <property type="entry name" value="beta-beta-alpha zinc fingers"/>
    <property type="match status" value="1"/>
</dbReference>
<keyword evidence="14" id="KW-1185">Reference proteome</keyword>
<evidence type="ECO:0000256" key="7">
    <source>
        <dbReference type="ARBA" id="ARBA00023125"/>
    </source>
</evidence>
<reference evidence="13" key="1">
    <citation type="submission" date="2023-02" db="EMBL/GenBank/DDBJ databases">
        <title>Genome of toxic invasive species Heracleum sosnowskyi carries increased number of genes despite the absence of recent whole-genome duplications.</title>
        <authorList>
            <person name="Schelkunov M."/>
            <person name="Shtratnikova V."/>
            <person name="Makarenko M."/>
            <person name="Klepikova A."/>
            <person name="Omelchenko D."/>
            <person name="Novikova G."/>
            <person name="Obukhova E."/>
            <person name="Bogdanov V."/>
            <person name="Penin A."/>
            <person name="Logacheva M."/>
        </authorList>
    </citation>
    <scope>NUCLEOTIDE SEQUENCE</scope>
    <source>
        <strain evidence="13">Hsosn_3</strain>
        <tissue evidence="13">Leaf</tissue>
    </source>
</reference>
<dbReference type="GO" id="GO:0008270">
    <property type="term" value="F:zinc ion binding"/>
    <property type="evidence" value="ECO:0007669"/>
    <property type="project" value="UniProtKB-KW"/>
</dbReference>
<name>A0AAD8NA15_9APIA</name>
<dbReference type="EMBL" id="JAUIZM010000002">
    <property type="protein sequence ID" value="KAK1400053.1"/>
    <property type="molecule type" value="Genomic_DNA"/>
</dbReference>
<dbReference type="GO" id="GO:0005634">
    <property type="term" value="C:nucleus"/>
    <property type="evidence" value="ECO:0007669"/>
    <property type="project" value="UniProtKB-SubCell"/>
</dbReference>
<dbReference type="Pfam" id="PF05699">
    <property type="entry name" value="Dimer_Tnp_hAT"/>
    <property type="match status" value="1"/>
</dbReference>
<keyword evidence="6" id="KW-0805">Transcription regulation</keyword>
<keyword evidence="7" id="KW-0238">DNA-binding</keyword>
<evidence type="ECO:0000256" key="6">
    <source>
        <dbReference type="ARBA" id="ARBA00023015"/>
    </source>
</evidence>
<feature type="domain" description="BED-type" evidence="12">
    <location>
        <begin position="102"/>
        <end position="165"/>
    </location>
</feature>
<dbReference type="InterPro" id="IPR036236">
    <property type="entry name" value="Znf_C2H2_sf"/>
</dbReference>
<accession>A0AAD8NA15</accession>
<keyword evidence="4 10" id="KW-0863">Zinc-finger</keyword>
<evidence type="ECO:0000256" key="11">
    <source>
        <dbReference type="SAM" id="Coils"/>
    </source>
</evidence>
<dbReference type="InterPro" id="IPR012337">
    <property type="entry name" value="RNaseH-like_sf"/>
</dbReference>
<sequence length="744" mass="84198">MEGLEAANEENNQLVNVEIQLDDVEMHTVGVELQAANIEIQAESLEMQAVNLEADGLEMQPANLDMQADYEMQPLNWEMQEANIEMPVPHPNITAERINRRRKKSLVWDHFTIEDMGGGCKRACCNQCKQSYAYSTGSKVAGTSHLKRHITRGSNVGCNRVRNQNGAPTNIGLGRRNAVPNRPNRQAILPLSTGFDPDRCRHEIAKMIIMHDYPLHMVEHPGFIAFVKNLQPQFDMVSFDTVQGDCVATYLREQQSLQKVLEGIPGRICLTLDLWSSSQTVGYVFLTGQFIDSEWKMRKKILRVVMEPFPESDSAFSHSVAACLSDWNMDGRLLSLTINQSLTNDATDNLKALLSVKNPNLLGGQLLLRNCLARSFSSIAQEALRVAQDTVKKVRNSVKYVKTFKFCELKFFELQQQLQVTSTKTLALDDQTQWNTTYEMLLAASELKEVFSCLDMSFPDYKETPSMEDWKLIETLTTYLNLLFDTASLLTTSVIPTTNTFFCKMCDIWLELARASTSKDSFVSNITIPMKALFDKYWNSCYLILAIAVVMDPQYKMRLVEFNFKKIYGDEAATYINYVQEGVHELFNEYVEHSQNFTPTDMNEMNGGSLKSDEGGAILPSNGLGLKDFEMYIVETTSQQSKSELDQYLEESVLPRVPTFDVLGWWKLNKNKYPTLSRMARNLLSVPVCTVGPDLVFHTVSKKMDPYRCSLGPETVEALICAKDWLQPDSSGQQAVTVTMEFPI</sequence>
<keyword evidence="8" id="KW-0804">Transcription</keyword>
<organism evidence="13 14">
    <name type="scientific">Heracleum sosnowskyi</name>
    <dbReference type="NCBI Taxonomy" id="360622"/>
    <lineage>
        <taxon>Eukaryota</taxon>
        <taxon>Viridiplantae</taxon>
        <taxon>Streptophyta</taxon>
        <taxon>Embryophyta</taxon>
        <taxon>Tracheophyta</taxon>
        <taxon>Spermatophyta</taxon>
        <taxon>Magnoliopsida</taxon>
        <taxon>eudicotyledons</taxon>
        <taxon>Gunneridae</taxon>
        <taxon>Pentapetalae</taxon>
        <taxon>asterids</taxon>
        <taxon>campanulids</taxon>
        <taxon>Apiales</taxon>
        <taxon>Apiaceae</taxon>
        <taxon>Apioideae</taxon>
        <taxon>apioid superclade</taxon>
        <taxon>Tordylieae</taxon>
        <taxon>Tordyliinae</taxon>
        <taxon>Heracleum</taxon>
    </lineage>
</organism>
<dbReference type="AlphaFoldDB" id="A0AAD8NA15"/>
<dbReference type="InterPro" id="IPR003656">
    <property type="entry name" value="Znf_BED"/>
</dbReference>
<comment type="subcellular location">
    <subcellularLocation>
        <location evidence="1">Nucleus</location>
    </subcellularLocation>
</comment>
<evidence type="ECO:0000256" key="1">
    <source>
        <dbReference type="ARBA" id="ARBA00004123"/>
    </source>
</evidence>
<dbReference type="GO" id="GO:0009791">
    <property type="term" value="P:post-embryonic development"/>
    <property type="evidence" value="ECO:0007669"/>
    <property type="project" value="UniProtKB-ARBA"/>
</dbReference>
<proteinExistence type="predicted"/>
<evidence type="ECO:0000256" key="8">
    <source>
        <dbReference type="ARBA" id="ARBA00023163"/>
    </source>
</evidence>
<evidence type="ECO:0000313" key="14">
    <source>
        <dbReference type="Proteomes" id="UP001237642"/>
    </source>
</evidence>
<evidence type="ECO:0000313" key="13">
    <source>
        <dbReference type="EMBL" id="KAK1400053.1"/>
    </source>
</evidence>
<gene>
    <name evidence="13" type="ORF">POM88_009916</name>
</gene>
<comment type="subunit">
    <text evidence="2">Homodimer.</text>
</comment>
<evidence type="ECO:0000256" key="4">
    <source>
        <dbReference type="ARBA" id="ARBA00022771"/>
    </source>
</evidence>
<keyword evidence="9" id="KW-0539">Nucleus</keyword>
<dbReference type="InterPro" id="IPR008906">
    <property type="entry name" value="HATC_C_dom"/>
</dbReference>
<dbReference type="PANTHER" id="PTHR46481">
    <property type="entry name" value="ZINC FINGER BED DOMAIN-CONTAINING PROTEIN 4"/>
    <property type="match status" value="1"/>
</dbReference>
<dbReference type="PANTHER" id="PTHR46481:SF10">
    <property type="entry name" value="ZINC FINGER BED DOMAIN-CONTAINING PROTEIN 39"/>
    <property type="match status" value="1"/>
</dbReference>
<dbReference type="GO" id="GO:0046983">
    <property type="term" value="F:protein dimerization activity"/>
    <property type="evidence" value="ECO:0007669"/>
    <property type="project" value="InterPro"/>
</dbReference>